<keyword evidence="1" id="KW-0129">CBS domain</keyword>
<gene>
    <name evidence="4" type="primary">corC</name>
    <name evidence="4" type="ORF">G3KMM_00489</name>
</gene>
<feature type="region of interest" description="Disordered" evidence="2">
    <location>
        <begin position="58"/>
        <end position="89"/>
    </location>
</feature>
<evidence type="ECO:0000259" key="3">
    <source>
        <dbReference type="PROSITE" id="PS51371"/>
    </source>
</evidence>
<evidence type="ECO:0000313" key="4">
    <source>
        <dbReference type="EMBL" id="RYC73229.1"/>
    </source>
</evidence>
<name>A0ABY0FL60_9BACT</name>
<dbReference type="Proteomes" id="UP001191004">
    <property type="component" value="Unassembled WGS sequence"/>
</dbReference>
<accession>A0ABY0FL60</accession>
<dbReference type="EMBL" id="PRLL01000021">
    <property type="protein sequence ID" value="RYC73229.1"/>
    <property type="molecule type" value="Genomic_DNA"/>
</dbReference>
<keyword evidence="5" id="KW-1185">Reference proteome</keyword>
<comment type="caution">
    <text evidence="4">The sequence shown here is derived from an EMBL/GenBank/DDBJ whole genome shotgun (WGS) entry which is preliminary data.</text>
</comment>
<dbReference type="Pfam" id="PF00571">
    <property type="entry name" value="CBS"/>
    <property type="match status" value="2"/>
</dbReference>
<evidence type="ECO:0000256" key="2">
    <source>
        <dbReference type="SAM" id="MobiDB-lite"/>
    </source>
</evidence>
<feature type="compositionally biased region" description="Acidic residues" evidence="2">
    <location>
        <begin position="117"/>
        <end position="130"/>
    </location>
</feature>
<dbReference type="Gene3D" id="3.10.580.10">
    <property type="entry name" value="CBS-domain"/>
    <property type="match status" value="1"/>
</dbReference>
<reference evidence="4 5" key="2">
    <citation type="journal article" date="2020" name="Cell Rep.">
        <title>Acquisition and Adaptation of Ultra-small Parasitic Reduced Genome Bacteria to Mammalian Hosts.</title>
        <authorList>
            <person name="McLean J.S."/>
            <person name="Bor B."/>
            <person name="Kerns K.A."/>
            <person name="Liu Q."/>
            <person name="To T.T."/>
            <person name="Solden L."/>
            <person name="Hendrickson E.L."/>
            <person name="Wrighton K."/>
            <person name="Shi W."/>
            <person name="He X."/>
        </authorList>
    </citation>
    <scope>NUCLEOTIDE SEQUENCE [LARGE SCALE GENOMIC DNA]</scope>
    <source>
        <strain evidence="4 5">TM7_KMM_G3_1_HOT_351</strain>
    </source>
</reference>
<dbReference type="PROSITE" id="PS51371">
    <property type="entry name" value="CBS"/>
    <property type="match status" value="2"/>
</dbReference>
<dbReference type="InterPro" id="IPR000644">
    <property type="entry name" value="CBS_dom"/>
</dbReference>
<proteinExistence type="predicted"/>
<feature type="region of interest" description="Disordered" evidence="2">
    <location>
        <begin position="117"/>
        <end position="138"/>
    </location>
</feature>
<feature type="domain" description="CBS" evidence="3">
    <location>
        <begin position="259"/>
        <end position="315"/>
    </location>
</feature>
<dbReference type="SUPFAM" id="SSF54631">
    <property type="entry name" value="CBS-domain pair"/>
    <property type="match status" value="1"/>
</dbReference>
<dbReference type="PANTHER" id="PTHR43099">
    <property type="entry name" value="UPF0053 PROTEIN YRKA"/>
    <property type="match status" value="1"/>
</dbReference>
<organism evidence="4 5">
    <name type="scientific">Candidatus Nanosyncoccus nanoralicus</name>
    <dbReference type="NCBI Taxonomy" id="2171996"/>
    <lineage>
        <taxon>Bacteria</taxon>
        <taxon>Candidatus Saccharimonadota</taxon>
        <taxon>Candidatus Nanosyncoccalia</taxon>
        <taxon>Candidatus Nanosyncoccales</taxon>
        <taxon>Candidatus Nanosyncoccaceae</taxon>
        <taxon>Candidatus Nanosyncoccus</taxon>
    </lineage>
</organism>
<dbReference type="InterPro" id="IPR051676">
    <property type="entry name" value="UPF0053_domain"/>
</dbReference>
<dbReference type="InterPro" id="IPR046342">
    <property type="entry name" value="CBS_dom_sf"/>
</dbReference>
<reference evidence="4 5" key="1">
    <citation type="journal article" date="2018" name="bioRxiv">
        <title>Evidence of independent acquisition and adaption of ultra-small bacteria to human hosts across the highly diverse yet reduced genomes of the phylum Saccharibacteria.</title>
        <authorList>
            <person name="McLean J.S."/>
            <person name="Bor B."/>
            <person name="To T.T."/>
            <person name="Liu Q."/>
            <person name="Kearns K.A."/>
            <person name="Solden L.M."/>
            <person name="Wrighton K.C."/>
            <person name="He X."/>
            <person name="Shi W."/>
        </authorList>
    </citation>
    <scope>NUCLEOTIDE SEQUENCE [LARGE SCALE GENOMIC DNA]</scope>
    <source>
        <strain evidence="4 5">TM7_KMM_G3_1_HOT_351</strain>
    </source>
</reference>
<protein>
    <submittedName>
        <fullName evidence="4">Magnesium and cobalt efflux protein CorC</fullName>
    </submittedName>
</protein>
<evidence type="ECO:0000313" key="5">
    <source>
        <dbReference type="Proteomes" id="UP001191004"/>
    </source>
</evidence>
<evidence type="ECO:0000256" key="1">
    <source>
        <dbReference type="PROSITE-ProRule" id="PRU00703"/>
    </source>
</evidence>
<sequence>MDDMSADQSADLNQSSGIFNEQKKGFFAQIGEKFGGLFRGIARTLGKIAVEKKISDDESFDGGRADADNGNFESTSKHENINESANSVDSSFVGPMNRNIFTDKDAAANLVRRETEMSEIEGVSESDADNNTDRSININNQNISSENLPEIFYPETTEDLVWLINKLPEEVISKQQRRTMAAAMTFDSKLVKEVMTPKNEVIIIHENDFMGPLTLSRLYQSGLSHFPVVGARGEIVGLIHTKTLFSLSVKETDRASAFLDKNVYFMSENYTLKEALLAFIRTSCYFFIVVDDHGKVTGLMSFDKLIEMIVGDLPETDFDMDQDLMSVVKYARTLKEPK</sequence>
<dbReference type="PANTHER" id="PTHR43099:SF5">
    <property type="entry name" value="HLYC_CORC FAMILY TRANSPORTER"/>
    <property type="match status" value="1"/>
</dbReference>
<feature type="compositionally biased region" description="Basic and acidic residues" evidence="2">
    <location>
        <begin position="58"/>
        <end position="67"/>
    </location>
</feature>
<feature type="domain" description="CBS" evidence="3">
    <location>
        <begin position="195"/>
        <end position="254"/>
    </location>
</feature>